<dbReference type="Gene3D" id="1.10.357.140">
    <property type="entry name" value="UbiA prenyltransferase"/>
    <property type="match status" value="1"/>
</dbReference>
<dbReference type="InterPro" id="IPR000537">
    <property type="entry name" value="UbiA_prenyltransferase"/>
</dbReference>
<dbReference type="PROSITE" id="PS51257">
    <property type="entry name" value="PROKAR_LIPOPROTEIN"/>
    <property type="match status" value="1"/>
</dbReference>
<feature type="transmembrane region" description="Helical" evidence="5">
    <location>
        <begin position="148"/>
        <end position="170"/>
    </location>
</feature>
<dbReference type="EMBL" id="JAENJH010000005">
    <property type="protein sequence ID" value="MBK1786986.1"/>
    <property type="molecule type" value="Genomic_DNA"/>
</dbReference>
<comment type="caution">
    <text evidence="6">The sequence shown here is derived from an EMBL/GenBank/DDBJ whole genome shotgun (WGS) entry which is preliminary data.</text>
</comment>
<accession>A0A934V383</accession>
<evidence type="ECO:0000256" key="1">
    <source>
        <dbReference type="ARBA" id="ARBA00004141"/>
    </source>
</evidence>
<keyword evidence="3 5" id="KW-1133">Transmembrane helix</keyword>
<keyword evidence="4 5" id="KW-0472">Membrane</keyword>
<reference evidence="6" key="1">
    <citation type="submission" date="2020-12" db="EMBL/GenBank/DDBJ databases">
        <title>Prauserella sp. ASG 168, a novel actinomycete isolated from cave rock.</title>
        <authorList>
            <person name="Suriyachadkun C."/>
        </authorList>
    </citation>
    <scope>NUCLEOTIDE SEQUENCE</scope>
    <source>
        <strain evidence="6">ASG 168</strain>
    </source>
</reference>
<keyword evidence="7" id="KW-1185">Reference proteome</keyword>
<feature type="transmembrane region" description="Helical" evidence="5">
    <location>
        <begin position="248"/>
        <end position="269"/>
    </location>
</feature>
<feature type="transmembrane region" description="Helical" evidence="5">
    <location>
        <begin position="223"/>
        <end position="242"/>
    </location>
</feature>
<dbReference type="GO" id="GO:0016765">
    <property type="term" value="F:transferase activity, transferring alkyl or aryl (other than methyl) groups"/>
    <property type="evidence" value="ECO:0007669"/>
    <property type="project" value="InterPro"/>
</dbReference>
<feature type="transmembrane region" description="Helical" evidence="5">
    <location>
        <begin position="20"/>
        <end position="38"/>
    </location>
</feature>
<evidence type="ECO:0000256" key="5">
    <source>
        <dbReference type="SAM" id="Phobius"/>
    </source>
</evidence>
<dbReference type="InterPro" id="IPR044878">
    <property type="entry name" value="UbiA_sf"/>
</dbReference>
<keyword evidence="2 5" id="KW-0812">Transmembrane</keyword>
<dbReference type="Pfam" id="PF01040">
    <property type="entry name" value="UbiA"/>
    <property type="match status" value="1"/>
</dbReference>
<feature type="transmembrane region" description="Helical" evidence="5">
    <location>
        <begin position="45"/>
        <end position="65"/>
    </location>
</feature>
<feature type="transmembrane region" description="Helical" evidence="5">
    <location>
        <begin position="107"/>
        <end position="136"/>
    </location>
</feature>
<comment type="subcellular location">
    <subcellularLocation>
        <location evidence="1">Membrane</location>
        <topology evidence="1">Multi-pass membrane protein</topology>
    </subcellularLocation>
</comment>
<gene>
    <name evidence="6" type="ORF">JHE00_21895</name>
</gene>
<evidence type="ECO:0000256" key="4">
    <source>
        <dbReference type="ARBA" id="ARBA00023136"/>
    </source>
</evidence>
<dbReference type="PANTHER" id="PTHR42723">
    <property type="entry name" value="CHLOROPHYLL SYNTHASE"/>
    <property type="match status" value="1"/>
</dbReference>
<evidence type="ECO:0000256" key="2">
    <source>
        <dbReference type="ARBA" id="ARBA00022692"/>
    </source>
</evidence>
<dbReference type="AlphaFoldDB" id="A0A934V383"/>
<feature type="transmembrane region" description="Helical" evidence="5">
    <location>
        <begin position="176"/>
        <end position="195"/>
    </location>
</feature>
<evidence type="ECO:0000313" key="6">
    <source>
        <dbReference type="EMBL" id="MBK1786986.1"/>
    </source>
</evidence>
<dbReference type="PANTHER" id="PTHR42723:SF1">
    <property type="entry name" value="CHLOROPHYLL SYNTHASE, CHLOROPLASTIC"/>
    <property type="match status" value="1"/>
</dbReference>
<evidence type="ECO:0000313" key="7">
    <source>
        <dbReference type="Proteomes" id="UP000635245"/>
    </source>
</evidence>
<name>A0A934V383_9PSEU</name>
<sequence>MSRLTAPRWRDLAVVHRLEYTLPVSYLCYAVLGACVAADGAEQAAIPVLLAVVANLLLIVGPLALNVAADLRADERNPEKRYLASATTGVGRVRTLRWAVTELTVGAALACVVTVWTGSWPVALVAAAIIALQVAYNLEPLRLKRRGLAGPAAFGIASVGLPFLLSYAAVSHAVPGSAWLLAAGVGVLSTGRTLWWSLPDRAADAATGIAVPVARFGVRGTRVLTCAVLVAGLVLLVAGLWLHYGPAWALLGSAGHAIFTGWLAVLALRPSGHAAPSARRMLTRSLTLVALSEVLLVATALGNL</sequence>
<feature type="transmembrane region" description="Helical" evidence="5">
    <location>
        <begin position="281"/>
        <end position="301"/>
    </location>
</feature>
<dbReference type="RefSeq" id="WP_200321052.1">
    <property type="nucleotide sequence ID" value="NZ_JAENJH010000005.1"/>
</dbReference>
<evidence type="ECO:0000256" key="3">
    <source>
        <dbReference type="ARBA" id="ARBA00022989"/>
    </source>
</evidence>
<dbReference type="InterPro" id="IPR050475">
    <property type="entry name" value="Prenyltransferase_related"/>
</dbReference>
<protein>
    <submittedName>
        <fullName evidence="6">UbiA prenyltransferase family protein</fullName>
    </submittedName>
</protein>
<proteinExistence type="predicted"/>
<organism evidence="6 7">
    <name type="scientific">Prauserella cavernicola</name>
    <dbReference type="NCBI Taxonomy" id="2800127"/>
    <lineage>
        <taxon>Bacteria</taxon>
        <taxon>Bacillati</taxon>
        <taxon>Actinomycetota</taxon>
        <taxon>Actinomycetes</taxon>
        <taxon>Pseudonocardiales</taxon>
        <taxon>Pseudonocardiaceae</taxon>
        <taxon>Prauserella</taxon>
    </lineage>
</organism>
<dbReference type="Proteomes" id="UP000635245">
    <property type="component" value="Unassembled WGS sequence"/>
</dbReference>
<dbReference type="GO" id="GO:0016020">
    <property type="term" value="C:membrane"/>
    <property type="evidence" value="ECO:0007669"/>
    <property type="project" value="UniProtKB-SubCell"/>
</dbReference>